<dbReference type="InterPro" id="IPR050475">
    <property type="entry name" value="Prenyltransferase_related"/>
</dbReference>
<dbReference type="GO" id="GO:0016765">
    <property type="term" value="F:transferase activity, transferring alkyl or aryl (other than methyl) groups"/>
    <property type="evidence" value="ECO:0007669"/>
    <property type="project" value="InterPro"/>
</dbReference>
<dbReference type="InterPro" id="IPR000537">
    <property type="entry name" value="UbiA_prenyltransferase"/>
</dbReference>
<proteinExistence type="predicted"/>
<keyword evidence="3 5" id="KW-1133">Transmembrane helix</keyword>
<comment type="subcellular location">
    <subcellularLocation>
        <location evidence="1">Membrane</location>
        <topology evidence="1">Multi-pass membrane protein</topology>
    </subcellularLocation>
</comment>
<dbReference type="HOGENOM" id="CLU_063928_0_0_1"/>
<dbReference type="GO" id="GO:0016020">
    <property type="term" value="C:membrane"/>
    <property type="evidence" value="ECO:0007669"/>
    <property type="project" value="UniProtKB-SubCell"/>
</dbReference>
<dbReference type="VEuPathDB" id="FungiDB:SCHCODRAFT_02518687"/>
<organism evidence="7">
    <name type="scientific">Schizophyllum commune (strain H4-8 / FGSC 9210)</name>
    <name type="common">Split gill fungus</name>
    <dbReference type="NCBI Taxonomy" id="578458"/>
    <lineage>
        <taxon>Eukaryota</taxon>
        <taxon>Fungi</taxon>
        <taxon>Dikarya</taxon>
        <taxon>Basidiomycota</taxon>
        <taxon>Agaricomycotina</taxon>
        <taxon>Agaricomycetes</taxon>
        <taxon>Agaricomycetidae</taxon>
        <taxon>Agaricales</taxon>
        <taxon>Schizophyllaceae</taxon>
        <taxon>Schizophyllum</taxon>
    </lineage>
</organism>
<dbReference type="EMBL" id="GL377313">
    <property type="protein sequence ID" value="EFI92273.1"/>
    <property type="molecule type" value="Genomic_DNA"/>
</dbReference>
<dbReference type="RefSeq" id="XP_003027176.1">
    <property type="nucleotide sequence ID" value="XM_003027130.1"/>
</dbReference>
<evidence type="ECO:0000256" key="4">
    <source>
        <dbReference type="ARBA" id="ARBA00023136"/>
    </source>
</evidence>
<feature type="transmembrane region" description="Helical" evidence="5">
    <location>
        <begin position="150"/>
        <end position="172"/>
    </location>
</feature>
<evidence type="ECO:0000313" key="7">
    <source>
        <dbReference type="Proteomes" id="UP000007431"/>
    </source>
</evidence>
<evidence type="ECO:0000256" key="2">
    <source>
        <dbReference type="ARBA" id="ARBA00022692"/>
    </source>
</evidence>
<evidence type="ECO:0000313" key="6">
    <source>
        <dbReference type="EMBL" id="EFI92273.1"/>
    </source>
</evidence>
<evidence type="ECO:0000256" key="3">
    <source>
        <dbReference type="ARBA" id="ARBA00022989"/>
    </source>
</evidence>
<dbReference type="GeneID" id="9593666"/>
<dbReference type="InParanoid" id="D8QIR6"/>
<sequence>MAVASSLPSISKTIRLPLLAGERAAHFIYTLYLFNKTDISTTVLPMLTFGYALAGPRSVAAFFRGFLWMELHLIAFEIKNQTVGLEEDRISKPFRPIVSGRISLEAAHRLHVTLVVLSLIMSAIYGGLTPSIIHLIAISSYNQGGLARFWALKSPVGALGYTCLCWGVTLMFEDGHALSPTAQLAFLLQFSIFSTTGHTQDFRDRAGDAAIGRKTLAIVLPQTLARWSLLCLLFSWSTALVYIWQPPAYVTLVYYALAARTAYHLTTDESHEGDEASYFWYNLWFSGCQLLPVFVRI</sequence>
<accession>D8QIR6</accession>
<dbReference type="InterPro" id="IPR044878">
    <property type="entry name" value="UbiA_sf"/>
</dbReference>
<dbReference type="Proteomes" id="UP000007431">
    <property type="component" value="Unassembled WGS sequence"/>
</dbReference>
<protein>
    <recommendedName>
        <fullName evidence="8">UbiA prenyltransferase</fullName>
    </recommendedName>
</protein>
<dbReference type="CDD" id="cd13965">
    <property type="entry name" value="PT_UbiA_3"/>
    <property type="match status" value="1"/>
</dbReference>
<dbReference type="KEGG" id="scm:SCHCO_02518687"/>
<keyword evidence="7" id="KW-1185">Reference proteome</keyword>
<dbReference type="AlphaFoldDB" id="D8QIR6"/>
<keyword evidence="4 5" id="KW-0472">Membrane</keyword>
<evidence type="ECO:0000256" key="5">
    <source>
        <dbReference type="SAM" id="Phobius"/>
    </source>
</evidence>
<feature type="transmembrane region" description="Helical" evidence="5">
    <location>
        <begin position="110"/>
        <end position="138"/>
    </location>
</feature>
<gene>
    <name evidence="6" type="ORF">SCHCODRAFT_113781</name>
</gene>
<evidence type="ECO:0000256" key="1">
    <source>
        <dbReference type="ARBA" id="ARBA00004141"/>
    </source>
</evidence>
<keyword evidence="2 5" id="KW-0812">Transmembrane</keyword>
<feature type="non-terminal residue" evidence="6">
    <location>
        <position position="297"/>
    </location>
</feature>
<dbReference type="OMA" id="YWVLTAM"/>
<dbReference type="Pfam" id="PF01040">
    <property type="entry name" value="UbiA"/>
    <property type="match status" value="1"/>
</dbReference>
<name>D8QIR6_SCHCM</name>
<dbReference type="Gene3D" id="1.10.357.140">
    <property type="entry name" value="UbiA prenyltransferase"/>
    <property type="match status" value="1"/>
</dbReference>
<dbReference type="OrthoDB" id="434972at2759"/>
<dbReference type="eggNOG" id="ENOG502RZB9">
    <property type="taxonomic scope" value="Eukaryota"/>
</dbReference>
<reference evidence="6 7" key="1">
    <citation type="journal article" date="2010" name="Nat. Biotechnol.">
        <title>Genome sequence of the model mushroom Schizophyllum commune.</title>
        <authorList>
            <person name="Ohm R.A."/>
            <person name="de Jong J.F."/>
            <person name="Lugones L.G."/>
            <person name="Aerts A."/>
            <person name="Kothe E."/>
            <person name="Stajich J.E."/>
            <person name="de Vries R.P."/>
            <person name="Record E."/>
            <person name="Levasseur A."/>
            <person name="Baker S.E."/>
            <person name="Bartholomew K.A."/>
            <person name="Coutinho P.M."/>
            <person name="Erdmann S."/>
            <person name="Fowler T.J."/>
            <person name="Gathman A.C."/>
            <person name="Lombard V."/>
            <person name="Henrissat B."/>
            <person name="Knabe N."/>
            <person name="Kuees U."/>
            <person name="Lilly W.W."/>
            <person name="Lindquist E."/>
            <person name="Lucas S."/>
            <person name="Magnuson J.K."/>
            <person name="Piumi F."/>
            <person name="Raudaskoski M."/>
            <person name="Salamov A."/>
            <person name="Schmutz J."/>
            <person name="Schwarze F.W.M.R."/>
            <person name="vanKuyk P.A."/>
            <person name="Horton J.S."/>
            <person name="Grigoriev I.V."/>
            <person name="Woesten H.A.B."/>
        </authorList>
    </citation>
    <scope>NUCLEOTIDE SEQUENCE [LARGE SCALE GENOMIC DNA]</scope>
    <source>
        <strain evidence="7">H4-8 / FGSC 9210</strain>
    </source>
</reference>
<dbReference type="PANTHER" id="PTHR42723:SF1">
    <property type="entry name" value="CHLOROPHYLL SYNTHASE, CHLOROPLASTIC"/>
    <property type="match status" value="1"/>
</dbReference>
<dbReference type="PANTHER" id="PTHR42723">
    <property type="entry name" value="CHLOROPHYLL SYNTHASE"/>
    <property type="match status" value="1"/>
</dbReference>
<evidence type="ECO:0008006" key="8">
    <source>
        <dbReference type="Google" id="ProtNLM"/>
    </source>
</evidence>